<evidence type="ECO:0000256" key="1">
    <source>
        <dbReference type="ARBA" id="ARBA00005525"/>
    </source>
</evidence>
<dbReference type="RefSeq" id="WP_207559850.1">
    <property type="nucleotide sequence ID" value="NZ_CP046134.1"/>
</dbReference>
<evidence type="ECO:0000313" key="12">
    <source>
        <dbReference type="EMBL" id="AZA18846.1"/>
    </source>
</evidence>
<organism evidence="12">
    <name type="scientific">Streptococcus thermophilus</name>
    <dbReference type="NCBI Taxonomy" id="1308"/>
    <lineage>
        <taxon>Bacteria</taxon>
        <taxon>Bacillati</taxon>
        <taxon>Bacillota</taxon>
        <taxon>Bacilli</taxon>
        <taxon>Lactobacillales</taxon>
        <taxon>Streptococcaceae</taxon>
        <taxon>Streptococcus</taxon>
    </lineage>
</organism>
<feature type="binding site" evidence="8">
    <location>
        <begin position="6"/>
        <end position="11"/>
    </location>
    <ligand>
        <name>NADP(+)</name>
        <dbReference type="ChEBI" id="CHEBI:58349"/>
    </ligand>
</feature>
<accession>A0A3G6JME5</accession>
<dbReference type="InterPro" id="IPR028939">
    <property type="entry name" value="P5C_Rdtase_cat_N"/>
</dbReference>
<keyword evidence="3 6" id="KW-0521">NADP</keyword>
<dbReference type="Pfam" id="PF03807">
    <property type="entry name" value="F420_oxidored"/>
    <property type="match status" value="1"/>
</dbReference>
<protein>
    <recommendedName>
        <fullName evidence="6 7">Pyrroline-5-carboxylate reductase</fullName>
        <shortName evidence="6">P5C reductase</shortName>
        <shortName evidence="6">P5CR</shortName>
        <ecNumber evidence="6 7">1.5.1.2</ecNumber>
    </recommendedName>
    <alternativeName>
        <fullName evidence="6">PCA reductase</fullName>
    </alternativeName>
</protein>
<proteinExistence type="inferred from homology"/>
<comment type="subcellular location">
    <subcellularLocation>
        <location evidence="6">Cytoplasm</location>
    </subcellularLocation>
</comment>
<evidence type="ECO:0000256" key="6">
    <source>
        <dbReference type="HAMAP-Rule" id="MF_01925"/>
    </source>
</evidence>
<comment type="similarity">
    <text evidence="1 6 9">Belongs to the pyrroline-5-carboxylate reductase family.</text>
</comment>
<dbReference type="PROSITE" id="PS00521">
    <property type="entry name" value="P5CR"/>
    <property type="match status" value="1"/>
</dbReference>
<sequence>MIIGFIGVGKMATAIINGLNKSSHRIIISGSSLARSRQIAEELEVEAAASHQELVENADLIILGIKPQMFDKVLTDLNFHQPIMSMAAGVTLECLASLTSADLPLIRIMPNLNAQILKSTTGLCTNDKVSEDLLVIAKEITDSFGTTVELAEKDFDTFTALAGSSPAYIALFIEALAKAGVKNGLSKQVALTIATQTVLATAENLSLGSDSPHDLIDKVCSPGGTTIAGLMDLERTGLTHSVASSIDTTIAKAKKLAL</sequence>
<keyword evidence="4 6" id="KW-0560">Oxidoreductase</keyword>
<dbReference type="SUPFAM" id="SSF51735">
    <property type="entry name" value="NAD(P)-binding Rossmann-fold domains"/>
    <property type="match status" value="1"/>
</dbReference>
<evidence type="ECO:0000256" key="3">
    <source>
        <dbReference type="ARBA" id="ARBA00022857"/>
    </source>
</evidence>
<dbReference type="UniPathway" id="UPA00098">
    <property type="reaction ID" value="UER00361"/>
</dbReference>
<dbReference type="EC" id="1.5.1.2" evidence="6 7"/>
<comment type="catalytic activity">
    <reaction evidence="6">
        <text>L-proline + NAD(+) = (S)-1-pyrroline-5-carboxylate + NADH + 2 H(+)</text>
        <dbReference type="Rhea" id="RHEA:14105"/>
        <dbReference type="ChEBI" id="CHEBI:15378"/>
        <dbReference type="ChEBI" id="CHEBI:17388"/>
        <dbReference type="ChEBI" id="CHEBI:57540"/>
        <dbReference type="ChEBI" id="CHEBI:57945"/>
        <dbReference type="ChEBI" id="CHEBI:60039"/>
        <dbReference type="EC" id="1.5.1.2"/>
    </reaction>
</comment>
<dbReference type="EMBL" id="CP031021">
    <property type="protein sequence ID" value="AZA18846.1"/>
    <property type="molecule type" value="Genomic_DNA"/>
</dbReference>
<dbReference type="InterPro" id="IPR053790">
    <property type="entry name" value="P5CR-like_CS"/>
</dbReference>
<dbReference type="NCBIfam" id="TIGR00112">
    <property type="entry name" value="proC"/>
    <property type="match status" value="1"/>
</dbReference>
<evidence type="ECO:0000256" key="7">
    <source>
        <dbReference type="NCBIfam" id="TIGR00112"/>
    </source>
</evidence>
<evidence type="ECO:0000259" key="11">
    <source>
        <dbReference type="Pfam" id="PF14748"/>
    </source>
</evidence>
<dbReference type="InterPro" id="IPR008927">
    <property type="entry name" value="6-PGluconate_DH-like_C_sf"/>
</dbReference>
<dbReference type="EMBL" id="CP029252">
    <property type="protein sequence ID" value="AZA24127.1"/>
    <property type="molecule type" value="Genomic_DNA"/>
</dbReference>
<reference evidence="12" key="1">
    <citation type="submission" date="2018-07" db="EMBL/GenBank/DDBJ databases">
        <authorList>
            <person name="Somerville V."/>
        </authorList>
    </citation>
    <scope>NUCLEOTIDE SEQUENCE</scope>
    <source>
        <strain evidence="13">NWC_1_1</strain>
        <strain evidence="12">NWC_2_1</strain>
    </source>
</reference>
<dbReference type="InterPro" id="IPR000304">
    <property type="entry name" value="Pyrroline-COOH_reductase"/>
</dbReference>
<feature type="domain" description="Pyrroline-5-carboxylate reductase catalytic N-terminal" evidence="10">
    <location>
        <begin position="3"/>
        <end position="86"/>
    </location>
</feature>
<keyword evidence="6 9" id="KW-0028">Amino-acid biosynthesis</keyword>
<evidence type="ECO:0000256" key="2">
    <source>
        <dbReference type="ARBA" id="ARBA00022650"/>
    </source>
</evidence>
<dbReference type="Gene3D" id="3.40.50.720">
    <property type="entry name" value="NAD(P)-binding Rossmann-like Domain"/>
    <property type="match status" value="1"/>
</dbReference>
<dbReference type="HAMAP" id="MF_01925">
    <property type="entry name" value="P5C_reductase"/>
    <property type="match status" value="1"/>
</dbReference>
<dbReference type="Pfam" id="PF14748">
    <property type="entry name" value="P5CR_dimer"/>
    <property type="match status" value="1"/>
</dbReference>
<dbReference type="GO" id="GO:0005737">
    <property type="term" value="C:cytoplasm"/>
    <property type="evidence" value="ECO:0007669"/>
    <property type="project" value="UniProtKB-SubCell"/>
</dbReference>
<name>A0A3G6JME5_STRTR</name>
<evidence type="ECO:0000256" key="5">
    <source>
        <dbReference type="ARBA" id="ARBA00058118"/>
    </source>
</evidence>
<keyword evidence="6" id="KW-0963">Cytoplasm</keyword>
<dbReference type="GO" id="GO:0004735">
    <property type="term" value="F:pyrroline-5-carboxylate reductase activity"/>
    <property type="evidence" value="ECO:0007669"/>
    <property type="project" value="UniProtKB-UniRule"/>
</dbReference>
<evidence type="ECO:0000256" key="9">
    <source>
        <dbReference type="RuleBase" id="RU003903"/>
    </source>
</evidence>
<dbReference type="FunFam" id="1.10.3730.10:FF:000001">
    <property type="entry name" value="Pyrroline-5-carboxylate reductase"/>
    <property type="match status" value="1"/>
</dbReference>
<evidence type="ECO:0000313" key="13">
    <source>
        <dbReference type="EMBL" id="AZA24127.1"/>
    </source>
</evidence>
<dbReference type="GO" id="GO:0055129">
    <property type="term" value="P:L-proline biosynthetic process"/>
    <property type="evidence" value="ECO:0007669"/>
    <property type="project" value="UniProtKB-UniRule"/>
</dbReference>
<keyword evidence="2 6" id="KW-0641">Proline biosynthesis</keyword>
<dbReference type="InterPro" id="IPR036291">
    <property type="entry name" value="NAD(P)-bd_dom_sf"/>
</dbReference>
<evidence type="ECO:0000256" key="4">
    <source>
        <dbReference type="ARBA" id="ARBA00023002"/>
    </source>
</evidence>
<dbReference type="PANTHER" id="PTHR11645:SF0">
    <property type="entry name" value="PYRROLINE-5-CARBOXYLATE REDUCTASE 3"/>
    <property type="match status" value="1"/>
</dbReference>
<dbReference type="PANTHER" id="PTHR11645">
    <property type="entry name" value="PYRROLINE-5-CARBOXYLATE REDUCTASE"/>
    <property type="match status" value="1"/>
</dbReference>
<comment type="function">
    <text evidence="5 6">Catalyzes the reduction of 1-pyrroline-5-carboxylate (PCA) to L-proline.</text>
</comment>
<dbReference type="AlphaFoldDB" id="A0A3G6JME5"/>
<evidence type="ECO:0000259" key="10">
    <source>
        <dbReference type="Pfam" id="PF03807"/>
    </source>
</evidence>
<dbReference type="SUPFAM" id="SSF48179">
    <property type="entry name" value="6-phosphogluconate dehydrogenase C-terminal domain-like"/>
    <property type="match status" value="1"/>
</dbReference>
<comment type="pathway">
    <text evidence="6 9">Amino-acid biosynthesis; L-proline biosynthesis; L-proline from L-glutamate 5-semialdehyde: step 1/1.</text>
</comment>
<gene>
    <name evidence="6" type="primary">proC</name>
    <name evidence="13" type="ORF">DF198_09110</name>
    <name evidence="12" type="ORF">DQL92_09565</name>
</gene>
<comment type="catalytic activity">
    <reaction evidence="6 9">
        <text>L-proline + NADP(+) = (S)-1-pyrroline-5-carboxylate + NADPH + 2 H(+)</text>
        <dbReference type="Rhea" id="RHEA:14109"/>
        <dbReference type="ChEBI" id="CHEBI:15378"/>
        <dbReference type="ChEBI" id="CHEBI:17388"/>
        <dbReference type="ChEBI" id="CHEBI:57783"/>
        <dbReference type="ChEBI" id="CHEBI:58349"/>
        <dbReference type="ChEBI" id="CHEBI:60039"/>
        <dbReference type="EC" id="1.5.1.2"/>
    </reaction>
</comment>
<evidence type="ECO:0000256" key="8">
    <source>
        <dbReference type="PIRSR" id="PIRSR000193-1"/>
    </source>
</evidence>
<dbReference type="InterPro" id="IPR029036">
    <property type="entry name" value="P5CR_dimer"/>
</dbReference>
<feature type="domain" description="Pyrroline-5-carboxylate reductase dimerisation" evidence="11">
    <location>
        <begin position="152"/>
        <end position="256"/>
    </location>
</feature>
<dbReference type="PIRSF" id="PIRSF000193">
    <property type="entry name" value="Pyrrol-5-carb_rd"/>
    <property type="match status" value="1"/>
</dbReference>
<dbReference type="Gene3D" id="1.10.3730.10">
    <property type="entry name" value="ProC C-terminal domain-like"/>
    <property type="match status" value="1"/>
</dbReference>